<comment type="subcellular location">
    <subcellularLocation>
        <location evidence="1">Cell envelope</location>
    </subcellularLocation>
</comment>
<dbReference type="InterPro" id="IPR013766">
    <property type="entry name" value="Thioredoxin_domain"/>
</dbReference>
<dbReference type="InterPro" id="IPR004799">
    <property type="entry name" value="Periplasmic_diS_OxRdtase_DsbE"/>
</dbReference>
<keyword evidence="4" id="KW-1015">Disulfide bond</keyword>
<dbReference type="CDD" id="cd03010">
    <property type="entry name" value="TlpA_like_DsbE"/>
    <property type="match status" value="1"/>
</dbReference>
<organism evidence="7 8">
    <name type="scientific">Caulobacter segnis</name>
    <dbReference type="NCBI Taxonomy" id="88688"/>
    <lineage>
        <taxon>Bacteria</taxon>
        <taxon>Pseudomonadati</taxon>
        <taxon>Pseudomonadota</taxon>
        <taxon>Alphaproteobacteria</taxon>
        <taxon>Caulobacterales</taxon>
        <taxon>Caulobacteraceae</taxon>
        <taxon>Caulobacter</taxon>
    </lineage>
</organism>
<dbReference type="PANTHER" id="PTHR42852:SF6">
    <property type="entry name" value="THIOL:DISULFIDE INTERCHANGE PROTEIN DSBE"/>
    <property type="match status" value="1"/>
</dbReference>
<feature type="domain" description="Thioredoxin" evidence="6">
    <location>
        <begin position="35"/>
        <end position="170"/>
    </location>
</feature>
<dbReference type="NCBIfam" id="TIGR00385">
    <property type="entry name" value="dsbE"/>
    <property type="match status" value="1"/>
</dbReference>
<dbReference type="InterPro" id="IPR050553">
    <property type="entry name" value="Thioredoxin_ResA/DsbE_sf"/>
</dbReference>
<keyword evidence="8" id="KW-1185">Reference proteome</keyword>
<accession>A0ABY4ZUK2</accession>
<dbReference type="Pfam" id="PF08534">
    <property type="entry name" value="Redoxin"/>
    <property type="match status" value="1"/>
</dbReference>
<gene>
    <name evidence="7" type="ORF">MZV50_00220</name>
</gene>
<protein>
    <submittedName>
        <fullName evidence="7">DsbE family thiol:disulfide interchange protein</fullName>
    </submittedName>
</protein>
<proteinExistence type="inferred from homology"/>
<dbReference type="SUPFAM" id="SSF52833">
    <property type="entry name" value="Thioredoxin-like"/>
    <property type="match status" value="1"/>
</dbReference>
<dbReference type="InterPro" id="IPR017937">
    <property type="entry name" value="Thioredoxin_CS"/>
</dbReference>
<dbReference type="PROSITE" id="PS00194">
    <property type="entry name" value="THIOREDOXIN_1"/>
    <property type="match status" value="1"/>
</dbReference>
<sequence>MKRWLAFAPLLILVALAALFAGYALKRDPRVQPHALVGKPMPALSLPDLTTGRPAPIRAPGEGPILVNFFASWCAPCEVEHPQLMALKAQGVKVVGIAYKDAPANTQAFLTRLGDPFAQRLVDRDGRAGLEFGVTGVPETYLVGSDGMILAKHTGPLTPDAAEDLLKKAK</sequence>
<dbReference type="InterPro" id="IPR013740">
    <property type="entry name" value="Redoxin"/>
</dbReference>
<dbReference type="Proteomes" id="UP001057520">
    <property type="component" value="Chromosome"/>
</dbReference>
<evidence type="ECO:0000313" key="8">
    <source>
        <dbReference type="Proteomes" id="UP001057520"/>
    </source>
</evidence>
<reference evidence="7 8" key="1">
    <citation type="submission" date="2022-04" db="EMBL/GenBank/DDBJ databases">
        <title>Genome sequence of soybean root-associated Caulobacter segnis RL271.</title>
        <authorList>
            <person name="Longley R."/>
            <person name="Bonito G."/>
            <person name="Trigodet F."/>
            <person name="Crosson S."/>
            <person name="Fiebig A."/>
        </authorList>
    </citation>
    <scope>NUCLEOTIDE SEQUENCE [LARGE SCALE GENOMIC DNA]</scope>
    <source>
        <strain evidence="7 8">RL271</strain>
    </source>
</reference>
<dbReference type="Gene3D" id="3.40.30.10">
    <property type="entry name" value="Glutaredoxin"/>
    <property type="match status" value="1"/>
</dbReference>
<keyword evidence="3" id="KW-0201">Cytochrome c-type biogenesis</keyword>
<dbReference type="InterPro" id="IPR036249">
    <property type="entry name" value="Thioredoxin-like_sf"/>
</dbReference>
<evidence type="ECO:0000256" key="1">
    <source>
        <dbReference type="ARBA" id="ARBA00004196"/>
    </source>
</evidence>
<evidence type="ECO:0000256" key="2">
    <source>
        <dbReference type="ARBA" id="ARBA00007758"/>
    </source>
</evidence>
<evidence type="ECO:0000313" key="7">
    <source>
        <dbReference type="EMBL" id="USQ96069.1"/>
    </source>
</evidence>
<evidence type="ECO:0000256" key="5">
    <source>
        <dbReference type="ARBA" id="ARBA00023284"/>
    </source>
</evidence>
<evidence type="ECO:0000259" key="6">
    <source>
        <dbReference type="PROSITE" id="PS51352"/>
    </source>
</evidence>
<comment type="similarity">
    <text evidence="2">Belongs to the thioredoxin family. DsbE subfamily.</text>
</comment>
<dbReference type="PROSITE" id="PS51352">
    <property type="entry name" value="THIOREDOXIN_2"/>
    <property type="match status" value="1"/>
</dbReference>
<keyword evidence="5" id="KW-0676">Redox-active center</keyword>
<evidence type="ECO:0000256" key="3">
    <source>
        <dbReference type="ARBA" id="ARBA00022748"/>
    </source>
</evidence>
<name>A0ABY4ZUK2_9CAUL</name>
<dbReference type="EMBL" id="CP096040">
    <property type="protein sequence ID" value="USQ96069.1"/>
    <property type="molecule type" value="Genomic_DNA"/>
</dbReference>
<dbReference type="PANTHER" id="PTHR42852">
    <property type="entry name" value="THIOL:DISULFIDE INTERCHANGE PROTEIN DSBE"/>
    <property type="match status" value="1"/>
</dbReference>
<evidence type="ECO:0000256" key="4">
    <source>
        <dbReference type="ARBA" id="ARBA00023157"/>
    </source>
</evidence>